<dbReference type="InParanoid" id="A0A1V8SVF8"/>
<dbReference type="Proteomes" id="UP000192596">
    <property type="component" value="Unassembled WGS sequence"/>
</dbReference>
<gene>
    <name evidence="2" type="ORF">B0A48_11315</name>
</gene>
<evidence type="ECO:0000313" key="3">
    <source>
        <dbReference type="Proteomes" id="UP000192596"/>
    </source>
</evidence>
<name>A0A1V8SVF8_9PEZI</name>
<dbReference type="STRING" id="1507870.A0A1V8SVF8"/>
<protein>
    <recommendedName>
        <fullName evidence="1">Heterokaryon incompatibility domain-containing protein</fullName>
    </recommendedName>
</protein>
<keyword evidence="3" id="KW-1185">Reference proteome</keyword>
<accession>A0A1V8SVF8</accession>
<dbReference type="Pfam" id="PF06985">
    <property type="entry name" value="HET"/>
    <property type="match status" value="1"/>
</dbReference>
<proteinExistence type="predicted"/>
<comment type="caution">
    <text evidence="2">The sequence shown here is derived from an EMBL/GenBank/DDBJ whole genome shotgun (WGS) entry which is preliminary data.</text>
</comment>
<reference evidence="3" key="1">
    <citation type="submission" date="2017-03" db="EMBL/GenBank/DDBJ databases">
        <title>Genomes of endolithic fungi from Antarctica.</title>
        <authorList>
            <person name="Coleine C."/>
            <person name="Masonjones S."/>
            <person name="Stajich J.E."/>
        </authorList>
    </citation>
    <scope>NUCLEOTIDE SEQUENCE [LARGE SCALE GENOMIC DNA]</scope>
    <source>
        <strain evidence="3">CCFEE 5527</strain>
    </source>
</reference>
<sequence>MWLLKTSDLSLVHFHDSRDVRYAILSHTWNGDEEATYAELREGCDMDTARLYKVKMTCAQAAQDGCDYAWIDSCCINKDSLTELAEAINSMWQWYYDASVCYVCLADLSWECPVLYDVASIFRIESGEAPQTRWTKAFAACRWFTRGWTLQELLAAKDVRFYCAPKVADVTSGRWGFVGDKTDLVRTLWEITGIDILALQDRNSLTRFVTARKMYWASRRQTSKVEDRAYSLLGLFGINMPLLYGEGENAFIRLQEQIIQKRLDHSILAWDCSQGESLQSKDLLFANSPARFAKTGQRMTRWQWSSFDPAFRLTNQGIEFDGLGHVVSTTGERFAMLNCCHEDSAFQAIALRLKENDHAPSAKPCWTPLRYERLIVLPIQGMSIQPIVLWRYRPTSLLTDIMPQPKIRLVGSSSFRIAAAWPKALWSTDTKVLRVPLQPEDAMPQIVRAGALVHCAPNHVLALVVLSFSTASANAFSHERNPFNFRVALSTSDRILQDCDSDMIHAEQLNPAPQILALRDTLLRNLHSTPNEAEKETDLGHVFHTSDPNDPSAIAKLIKRTGALPSNGHFFDLYLALPSSPRGVDKSAKPTKKSLGGLRAIIGLAGIK</sequence>
<organism evidence="2 3">
    <name type="scientific">Cryoendolithus antarcticus</name>
    <dbReference type="NCBI Taxonomy" id="1507870"/>
    <lineage>
        <taxon>Eukaryota</taxon>
        <taxon>Fungi</taxon>
        <taxon>Dikarya</taxon>
        <taxon>Ascomycota</taxon>
        <taxon>Pezizomycotina</taxon>
        <taxon>Dothideomycetes</taxon>
        <taxon>Dothideomycetidae</taxon>
        <taxon>Cladosporiales</taxon>
        <taxon>Cladosporiaceae</taxon>
        <taxon>Cryoendolithus</taxon>
    </lineage>
</organism>
<evidence type="ECO:0000313" key="2">
    <source>
        <dbReference type="EMBL" id="OQO03031.1"/>
    </source>
</evidence>
<dbReference type="AlphaFoldDB" id="A0A1V8SVF8"/>
<dbReference type="OrthoDB" id="20872at2759"/>
<feature type="domain" description="Heterokaryon incompatibility" evidence="1">
    <location>
        <begin position="22"/>
        <end position="152"/>
    </location>
</feature>
<dbReference type="PANTHER" id="PTHR10622:SF12">
    <property type="entry name" value="HET DOMAIN-CONTAINING PROTEIN"/>
    <property type="match status" value="1"/>
</dbReference>
<evidence type="ECO:0000259" key="1">
    <source>
        <dbReference type="Pfam" id="PF06985"/>
    </source>
</evidence>
<dbReference type="EMBL" id="NAJO01000026">
    <property type="protein sequence ID" value="OQO03031.1"/>
    <property type="molecule type" value="Genomic_DNA"/>
</dbReference>
<dbReference type="PANTHER" id="PTHR10622">
    <property type="entry name" value="HET DOMAIN-CONTAINING PROTEIN"/>
    <property type="match status" value="1"/>
</dbReference>
<dbReference type="InterPro" id="IPR010730">
    <property type="entry name" value="HET"/>
</dbReference>